<comment type="caution">
    <text evidence="1">The sequence shown here is derived from an EMBL/GenBank/DDBJ whole genome shotgun (WGS) entry which is preliminary data.</text>
</comment>
<gene>
    <name evidence="1" type="ORF">LF1_10140</name>
</gene>
<sequence length="69" mass="7872">MPTRLNELARVFRAKTLHRVDLYSTEPWRAQLRETGNLSQDAFLSQTPAPLQSSQAALSHHCYVQTGYL</sequence>
<dbReference type="AlphaFoldDB" id="A0A5B1CH13"/>
<organism evidence="1 2">
    <name type="scientific">Rubripirellula obstinata</name>
    <dbReference type="NCBI Taxonomy" id="406547"/>
    <lineage>
        <taxon>Bacteria</taxon>
        <taxon>Pseudomonadati</taxon>
        <taxon>Planctomycetota</taxon>
        <taxon>Planctomycetia</taxon>
        <taxon>Pirellulales</taxon>
        <taxon>Pirellulaceae</taxon>
        <taxon>Rubripirellula</taxon>
    </lineage>
</organism>
<name>A0A5B1CH13_9BACT</name>
<evidence type="ECO:0000313" key="2">
    <source>
        <dbReference type="Proteomes" id="UP000322699"/>
    </source>
</evidence>
<reference evidence="1 2" key="1">
    <citation type="submission" date="2019-08" db="EMBL/GenBank/DDBJ databases">
        <title>Deep-cultivation of Planctomycetes and their phenomic and genomic characterization uncovers novel biology.</title>
        <authorList>
            <person name="Wiegand S."/>
            <person name="Jogler M."/>
            <person name="Boedeker C."/>
            <person name="Pinto D."/>
            <person name="Vollmers J."/>
            <person name="Rivas-Marin E."/>
            <person name="Kohn T."/>
            <person name="Peeters S.H."/>
            <person name="Heuer A."/>
            <person name="Rast P."/>
            <person name="Oberbeckmann S."/>
            <person name="Bunk B."/>
            <person name="Jeske O."/>
            <person name="Meyerdierks A."/>
            <person name="Storesund J.E."/>
            <person name="Kallscheuer N."/>
            <person name="Luecker S."/>
            <person name="Lage O.M."/>
            <person name="Pohl T."/>
            <person name="Merkel B.J."/>
            <person name="Hornburger P."/>
            <person name="Mueller R.-W."/>
            <person name="Bruemmer F."/>
            <person name="Labrenz M."/>
            <person name="Spormann A.M."/>
            <person name="Op Den Camp H."/>
            <person name="Overmann J."/>
            <person name="Amann R."/>
            <person name="Jetten M.S.M."/>
            <person name="Mascher T."/>
            <person name="Medema M.H."/>
            <person name="Devos D.P."/>
            <person name="Kaster A.-K."/>
            <person name="Ovreas L."/>
            <person name="Rohde M."/>
            <person name="Galperin M.Y."/>
            <person name="Jogler C."/>
        </authorList>
    </citation>
    <scope>NUCLEOTIDE SEQUENCE [LARGE SCALE GENOMIC DNA]</scope>
    <source>
        <strain evidence="1 2">LF1</strain>
    </source>
</reference>
<evidence type="ECO:0000313" key="1">
    <source>
        <dbReference type="EMBL" id="KAA1258494.1"/>
    </source>
</evidence>
<accession>A0A5B1CH13</accession>
<protein>
    <submittedName>
        <fullName evidence="1">Uncharacterized protein</fullName>
    </submittedName>
</protein>
<dbReference type="Proteomes" id="UP000322699">
    <property type="component" value="Unassembled WGS sequence"/>
</dbReference>
<keyword evidence="2" id="KW-1185">Reference proteome</keyword>
<proteinExistence type="predicted"/>
<dbReference type="EMBL" id="VRLW01000001">
    <property type="protein sequence ID" value="KAA1258494.1"/>
    <property type="molecule type" value="Genomic_DNA"/>
</dbReference>